<geneLocation type="plasmid" evidence="2">
    <name>pTcM1</name>
</geneLocation>
<dbReference type="InterPro" id="IPR052892">
    <property type="entry name" value="NA-targeting_endonuclease"/>
</dbReference>
<evidence type="ECO:0000313" key="2">
    <source>
        <dbReference type="EMBL" id="ACA00199.1"/>
    </source>
</evidence>
<dbReference type="EMBL" id="EU421841">
    <property type="protein sequence ID" value="ACA00199.1"/>
    <property type="molecule type" value="Genomic_DNA"/>
</dbReference>
<dbReference type="Pfam" id="PF14239">
    <property type="entry name" value="RRXRR"/>
    <property type="match status" value="1"/>
</dbReference>
<keyword evidence="2" id="KW-0255">Endonuclease</keyword>
<keyword evidence="2" id="KW-0540">Nuclease</keyword>
<dbReference type="InterPro" id="IPR025938">
    <property type="entry name" value="RRXRR_dom"/>
</dbReference>
<dbReference type="SMART" id="SM00507">
    <property type="entry name" value="HNHc"/>
    <property type="match status" value="1"/>
</dbReference>
<dbReference type="InterPro" id="IPR047693">
    <property type="entry name" value="RNA-guided_IscB-like"/>
</dbReference>
<reference evidence="2" key="1">
    <citation type="journal article" date="2008" name="Appl. Environ. Microbiol.">
        <title>Presence of a family of plasmids (29 to 65 kilobases) with a 26-kilobase common region in different strains of the sulfur-oxidizing bacterium Acidithiobacillus caldus.</title>
        <authorList>
            <person name="van Zyl L.J."/>
            <person name="Deane S.M."/>
            <person name="Louw L.A."/>
            <person name="Rawlings D.E."/>
        </authorList>
    </citation>
    <scope>NUCLEOTIDE SEQUENCE</scope>
    <source>
        <strain evidence="2">MNG</strain>
        <plasmid evidence="2">pTcM1</plasmid>
    </source>
</reference>
<sequence>MQRVLVLDKNRQPLMPCHPARARQLLRRGKAAVFRRFPFTIILKDRESGVTQPTVLKLDPGSNTTGLALVADFARRGKVLVWAAELRHRGAAIRKALADRRAHRRFRRFKLRYRPARFNNRTRPSGWLAPSLQHRVDTTMTWVQRLMRWTPVTSLSQELVRFDTQAMQNPEISGVEYQQGTLFGYEVREYLLEKWVRKCAYCDAENVPLTIDHIHPRSKGGSNRVSNLTLACFPCNQRKGNRDVAEFLDRDPKRLARIEAQRRAPLQDAAAVNSIRWALWRNLVATGLDVEVGTGGRTKRNRSQQQYPKEHWIDAACVGESGANVRLDPFHKPLAIQAMGHGERQRARLNRYGFPRGYKLRARSYLGFRTGDVVFCAKPKIEVFAGRVAIRFRPSFVVTGADRKVESHPKYLSMIQKGDGYAYA</sequence>
<accession>B1A4M1</accession>
<dbReference type="InterPro" id="IPR003615">
    <property type="entry name" value="HNH_nuc"/>
</dbReference>
<dbReference type="NCBIfam" id="NF040563">
    <property type="entry name" value="guided_IscB"/>
    <property type="match status" value="1"/>
</dbReference>
<dbReference type="GO" id="GO:0003676">
    <property type="term" value="F:nucleic acid binding"/>
    <property type="evidence" value="ECO:0007669"/>
    <property type="project" value="InterPro"/>
</dbReference>
<dbReference type="GO" id="GO:0004519">
    <property type="term" value="F:endonuclease activity"/>
    <property type="evidence" value="ECO:0007669"/>
    <property type="project" value="UniProtKB-KW"/>
</dbReference>
<name>B1A4M1_9PROT</name>
<dbReference type="InterPro" id="IPR002711">
    <property type="entry name" value="HNH"/>
</dbReference>
<evidence type="ECO:0000259" key="1">
    <source>
        <dbReference type="SMART" id="SM00507"/>
    </source>
</evidence>
<proteinExistence type="predicted"/>
<dbReference type="PANTHER" id="PTHR33877">
    <property type="entry name" value="SLL1193 PROTEIN"/>
    <property type="match status" value="1"/>
</dbReference>
<dbReference type="RefSeq" id="WP_012387033.1">
    <property type="nucleotide sequence ID" value="NC_010600.1"/>
</dbReference>
<feature type="domain" description="HNH nuclease" evidence="1">
    <location>
        <begin position="186"/>
        <end position="237"/>
    </location>
</feature>
<dbReference type="AlphaFoldDB" id="B1A4M1"/>
<dbReference type="PANTHER" id="PTHR33877:SF2">
    <property type="entry name" value="OS07G0170200 PROTEIN"/>
    <property type="match status" value="1"/>
</dbReference>
<dbReference type="CDD" id="cd00085">
    <property type="entry name" value="HNHc"/>
    <property type="match status" value="1"/>
</dbReference>
<dbReference type="Pfam" id="PF01844">
    <property type="entry name" value="HNH"/>
    <property type="match status" value="1"/>
</dbReference>
<keyword evidence="2" id="KW-0378">Hydrolase</keyword>
<organism evidence="2">
    <name type="scientific">Acidithiobacillus caldus</name>
    <dbReference type="NCBI Taxonomy" id="33059"/>
    <lineage>
        <taxon>Bacteria</taxon>
        <taxon>Pseudomonadati</taxon>
        <taxon>Pseudomonadota</taxon>
        <taxon>Acidithiobacillia</taxon>
        <taxon>Acidithiobacillales</taxon>
        <taxon>Acidithiobacillaceae</taxon>
        <taxon>Acidithiobacillus</taxon>
    </lineage>
</organism>
<protein>
    <submittedName>
        <fullName evidence="2">HNH endonuclease-like protein</fullName>
    </submittedName>
</protein>
<keyword evidence="2" id="KW-0614">Plasmid</keyword>
<dbReference type="GO" id="GO:0008270">
    <property type="term" value="F:zinc ion binding"/>
    <property type="evidence" value="ECO:0007669"/>
    <property type="project" value="InterPro"/>
</dbReference>
<dbReference type="Gene3D" id="1.10.30.50">
    <property type="match status" value="1"/>
</dbReference>